<reference evidence="2" key="1">
    <citation type="submission" date="2017-02" db="UniProtKB">
        <authorList>
            <consortium name="WormBaseParasite"/>
        </authorList>
    </citation>
    <scope>IDENTIFICATION</scope>
</reference>
<organism evidence="2">
    <name type="scientific">Anisakis simplex</name>
    <name type="common">Herring worm</name>
    <dbReference type="NCBI Taxonomy" id="6269"/>
    <lineage>
        <taxon>Eukaryota</taxon>
        <taxon>Metazoa</taxon>
        <taxon>Ecdysozoa</taxon>
        <taxon>Nematoda</taxon>
        <taxon>Chromadorea</taxon>
        <taxon>Rhabditida</taxon>
        <taxon>Spirurina</taxon>
        <taxon>Ascaridomorpha</taxon>
        <taxon>Ascaridoidea</taxon>
        <taxon>Anisakidae</taxon>
        <taxon>Anisakis</taxon>
        <taxon>Anisakis simplex complex</taxon>
    </lineage>
</organism>
<feature type="region of interest" description="Disordered" evidence="1">
    <location>
        <begin position="13"/>
        <end position="34"/>
    </location>
</feature>
<evidence type="ECO:0000313" key="2">
    <source>
        <dbReference type="WBParaSite" id="ASIM_0000768201-mRNA-1"/>
    </source>
</evidence>
<sequence length="100" mass="11052">LGNLKFLRGLKRRSTTTNATAANPQNHDRGRRKHVEDVKSADFNRKHAVLSYSTSRSPGVTSGQAIFFVNNFSKLCLATFDADGKCVDAQGSLRWVLQEA</sequence>
<dbReference type="WBParaSite" id="ASIM_0000768201-mRNA-1">
    <property type="protein sequence ID" value="ASIM_0000768201-mRNA-1"/>
    <property type="gene ID" value="ASIM_0000768201"/>
</dbReference>
<proteinExistence type="predicted"/>
<dbReference type="AlphaFoldDB" id="A0A0M3JJ65"/>
<accession>A0A0M3JJ65</accession>
<protein>
    <submittedName>
        <fullName evidence="2">WD_REPEATS_REGION domain-containing protein</fullName>
    </submittedName>
</protein>
<name>A0A0M3JJ65_ANISI</name>
<evidence type="ECO:0000256" key="1">
    <source>
        <dbReference type="SAM" id="MobiDB-lite"/>
    </source>
</evidence>